<gene>
    <name evidence="2" type="ORF">GCM10009765_34810</name>
</gene>
<evidence type="ECO:0000256" key="1">
    <source>
        <dbReference type="PROSITE-ProRule" id="PRU00339"/>
    </source>
</evidence>
<organism evidence="2 3">
    <name type="scientific">Fodinicola feengrottensis</name>
    <dbReference type="NCBI Taxonomy" id="435914"/>
    <lineage>
        <taxon>Bacteria</taxon>
        <taxon>Bacillati</taxon>
        <taxon>Actinomycetota</taxon>
        <taxon>Actinomycetes</taxon>
        <taxon>Mycobacteriales</taxon>
        <taxon>Fodinicola</taxon>
    </lineage>
</organism>
<keyword evidence="3" id="KW-1185">Reference proteome</keyword>
<protein>
    <submittedName>
        <fullName evidence="2">Tetratricopeptide repeat protein</fullName>
    </submittedName>
</protein>
<dbReference type="EMBL" id="BAAANY010000010">
    <property type="protein sequence ID" value="GAA1682670.1"/>
    <property type="molecule type" value="Genomic_DNA"/>
</dbReference>
<dbReference type="Pfam" id="PF14559">
    <property type="entry name" value="TPR_19"/>
    <property type="match status" value="1"/>
</dbReference>
<dbReference type="InterPro" id="IPR011990">
    <property type="entry name" value="TPR-like_helical_dom_sf"/>
</dbReference>
<proteinExistence type="predicted"/>
<dbReference type="Proteomes" id="UP001500618">
    <property type="component" value="Unassembled WGS sequence"/>
</dbReference>
<dbReference type="RefSeq" id="WP_163569081.1">
    <property type="nucleotide sequence ID" value="NZ_BAAANY010000010.1"/>
</dbReference>
<reference evidence="2 3" key="1">
    <citation type="journal article" date="2019" name="Int. J. Syst. Evol. Microbiol.">
        <title>The Global Catalogue of Microorganisms (GCM) 10K type strain sequencing project: providing services to taxonomists for standard genome sequencing and annotation.</title>
        <authorList>
            <consortium name="The Broad Institute Genomics Platform"/>
            <consortium name="The Broad Institute Genome Sequencing Center for Infectious Disease"/>
            <person name="Wu L."/>
            <person name="Ma J."/>
        </authorList>
    </citation>
    <scope>NUCLEOTIDE SEQUENCE [LARGE SCALE GENOMIC DNA]</scope>
    <source>
        <strain evidence="2 3">JCM 14718</strain>
    </source>
</reference>
<comment type="caution">
    <text evidence="2">The sequence shown here is derived from an EMBL/GenBank/DDBJ whole genome shotgun (WGS) entry which is preliminary data.</text>
</comment>
<dbReference type="PROSITE" id="PS50005">
    <property type="entry name" value="TPR"/>
    <property type="match status" value="1"/>
</dbReference>
<accession>A0ABN2H7F8</accession>
<evidence type="ECO:0000313" key="3">
    <source>
        <dbReference type="Proteomes" id="UP001500618"/>
    </source>
</evidence>
<dbReference type="Gene3D" id="1.25.40.10">
    <property type="entry name" value="Tetratricopeptide repeat domain"/>
    <property type="match status" value="1"/>
</dbReference>
<evidence type="ECO:0000313" key="2">
    <source>
        <dbReference type="EMBL" id="GAA1682670.1"/>
    </source>
</evidence>
<keyword evidence="1" id="KW-0802">TPR repeat</keyword>
<dbReference type="InterPro" id="IPR019734">
    <property type="entry name" value="TPR_rpt"/>
</dbReference>
<feature type="repeat" description="TPR" evidence="1">
    <location>
        <begin position="50"/>
        <end position="83"/>
    </location>
</feature>
<sequence length="134" mass="14744">MTHQAPFANGNGSDSAAEVYARAELFRTAGQPAEAARILEPVAAEHPSNAQVLTTLAQAYFHSAQLNRAEETLRQLVEVAPADHWARFVLGRTLERQGRYPEALGHVRLAAAMRDHPDYQAAQNRLEGMVRDSV</sequence>
<dbReference type="SMART" id="SM00028">
    <property type="entry name" value="TPR"/>
    <property type="match status" value="2"/>
</dbReference>
<dbReference type="SUPFAM" id="SSF48452">
    <property type="entry name" value="TPR-like"/>
    <property type="match status" value="1"/>
</dbReference>
<name>A0ABN2H7F8_9ACTN</name>